<dbReference type="Gene3D" id="2.10.70.100">
    <property type="match status" value="1"/>
</dbReference>
<dbReference type="Pfam" id="PF08447">
    <property type="entry name" value="PAS_3"/>
    <property type="match status" value="5"/>
</dbReference>
<evidence type="ECO:0000256" key="5">
    <source>
        <dbReference type="ARBA" id="ARBA00022777"/>
    </source>
</evidence>
<feature type="domain" description="PAS" evidence="6">
    <location>
        <begin position="448"/>
        <end position="507"/>
    </location>
</feature>
<dbReference type="PANTHER" id="PTHR43304:SF1">
    <property type="entry name" value="PAC DOMAIN-CONTAINING PROTEIN"/>
    <property type="match status" value="1"/>
</dbReference>
<feature type="domain" description="PAC" evidence="7">
    <location>
        <begin position="1185"/>
        <end position="1237"/>
    </location>
</feature>
<feature type="domain" description="PAC" evidence="7">
    <location>
        <begin position="775"/>
        <end position="827"/>
    </location>
</feature>
<dbReference type="PROSITE" id="PS50113">
    <property type="entry name" value="PAC"/>
    <property type="match status" value="5"/>
</dbReference>
<dbReference type="Gene3D" id="3.30.450.40">
    <property type="match status" value="2"/>
</dbReference>
<keyword evidence="9" id="KW-1185">Reference proteome</keyword>
<dbReference type="GO" id="GO:0000155">
    <property type="term" value="F:phosphorelay sensor kinase activity"/>
    <property type="evidence" value="ECO:0007669"/>
    <property type="project" value="InterPro"/>
</dbReference>
<dbReference type="SMART" id="SM00091">
    <property type="entry name" value="PAS"/>
    <property type="match status" value="7"/>
</dbReference>
<dbReference type="Pfam" id="PF13426">
    <property type="entry name" value="PAS_9"/>
    <property type="match status" value="3"/>
</dbReference>
<dbReference type="InterPro" id="IPR029016">
    <property type="entry name" value="GAF-like_dom_sf"/>
</dbReference>
<evidence type="ECO:0000313" key="8">
    <source>
        <dbReference type="EMBL" id="MBS9523877.1"/>
    </source>
</evidence>
<dbReference type="InterPro" id="IPR001610">
    <property type="entry name" value="PAC"/>
</dbReference>
<dbReference type="InterPro" id="IPR000700">
    <property type="entry name" value="PAS-assoc_C"/>
</dbReference>
<dbReference type="EMBL" id="JAHCMY010000003">
    <property type="protein sequence ID" value="MBS9523877.1"/>
    <property type="molecule type" value="Genomic_DNA"/>
</dbReference>
<evidence type="ECO:0000256" key="4">
    <source>
        <dbReference type="ARBA" id="ARBA00022679"/>
    </source>
</evidence>
<dbReference type="InterPro" id="IPR013655">
    <property type="entry name" value="PAS_fold_3"/>
</dbReference>
<evidence type="ECO:0000259" key="7">
    <source>
        <dbReference type="PROSITE" id="PS50113"/>
    </source>
</evidence>
<keyword evidence="3" id="KW-0597">Phosphoprotein</keyword>
<dbReference type="InterPro" id="IPR035965">
    <property type="entry name" value="PAS-like_dom_sf"/>
</dbReference>
<feature type="domain" description="PAS" evidence="6">
    <location>
        <begin position="152"/>
        <end position="222"/>
    </location>
</feature>
<comment type="caution">
    <text evidence="8">The sequence shown here is derived from an EMBL/GenBank/DDBJ whole genome shotgun (WGS) entry which is preliminary data.</text>
</comment>
<dbReference type="Gene3D" id="3.30.450.20">
    <property type="entry name" value="PAS domain"/>
    <property type="match status" value="8"/>
</dbReference>
<dbReference type="InterPro" id="IPR052162">
    <property type="entry name" value="Sensor_kinase/Photoreceptor"/>
</dbReference>
<dbReference type="PROSITE" id="PS50112">
    <property type="entry name" value="PAS"/>
    <property type="match status" value="6"/>
</dbReference>
<feature type="domain" description="PAS" evidence="6">
    <location>
        <begin position="1016"/>
        <end position="1059"/>
    </location>
</feature>
<accession>A0AAP2CGV3</accession>
<feature type="domain" description="PAS" evidence="6">
    <location>
        <begin position="696"/>
        <end position="750"/>
    </location>
</feature>
<dbReference type="InterPro" id="IPR000014">
    <property type="entry name" value="PAS"/>
</dbReference>
<gene>
    <name evidence="8" type="ORF">KI659_07600</name>
</gene>
<feature type="domain" description="PAC" evidence="7">
    <location>
        <begin position="1313"/>
        <end position="1365"/>
    </location>
</feature>
<evidence type="ECO:0000313" key="9">
    <source>
        <dbReference type="Proteomes" id="UP001319104"/>
    </source>
</evidence>
<feature type="domain" description="PAC" evidence="7">
    <location>
        <begin position="648"/>
        <end position="699"/>
    </location>
</feature>
<dbReference type="InterPro" id="IPR003018">
    <property type="entry name" value="GAF"/>
</dbReference>
<feature type="domain" description="PAS" evidence="6">
    <location>
        <begin position="1266"/>
        <end position="1308"/>
    </location>
</feature>
<dbReference type="SUPFAM" id="SSF47384">
    <property type="entry name" value="Homodimeric domain of signal transducing histidine kinase"/>
    <property type="match status" value="1"/>
</dbReference>
<evidence type="ECO:0000256" key="1">
    <source>
        <dbReference type="ARBA" id="ARBA00000085"/>
    </source>
</evidence>
<dbReference type="RefSeq" id="WP_213944753.1">
    <property type="nucleotide sequence ID" value="NZ_JAHCMY010000003.1"/>
</dbReference>
<keyword evidence="4" id="KW-0808">Transferase</keyword>
<dbReference type="SMART" id="SM00086">
    <property type="entry name" value="PAC"/>
    <property type="match status" value="7"/>
</dbReference>
<dbReference type="Gene3D" id="1.10.287.130">
    <property type="match status" value="1"/>
</dbReference>
<dbReference type="NCBIfam" id="TIGR00229">
    <property type="entry name" value="sensory_box"/>
    <property type="match status" value="5"/>
</dbReference>
<sequence length="1440" mass="166726">MLKKSDIWAIYENTLTPSLIIDGERPSMKILKTNPTFCQLAGKPEAFFEGAKVREAFRPFISTNNMELLDDLMDSLVLVKTKKKTHDMKVQRVYIPTQKTGSLRERKWRIINTPILGEGKKLKSIILSITDVTEQIHLQEKDKAIYFNLTYQQQIYKGIFDNHPNMLFKLDNDGYITSANGNFQFVTERKEEELTKLLLSDITHPDDELLVKGMLQKCHQREIVNFHVSLRSKRNRKINCEATLMPLAVQDKVVGVYGILVDKTQEKLQQQHTLQKSIYTETIDKVTRVLLESNHGQETIQEAFRLTGNAILVDVISFYKVNKEGKRYSSRLLYKWKKSERMRETFESFTPEDFQYCLATLEKNRIYKSKVSDLKKSALRDKMALRGSKAIIFYPVFCNEEFWGIIMFEDMQEERNWQLEDVTFLKTIVVNLSVSLERVLNKKALTDSKQQFESIIQNIPGSAYRCLPDSDWTMLYINENIQDYSGYQAMEFMSGERTFASIIHPEDLPYTFEATGTDEAYHHLEYRIICADGSIKWVEDRSIKVLDDDGNCKYHDGVVWDVTHIKEVTKEVEFAHRKFESLIQEGGELYAISTDDAYFTFVSSTYMPILGYAPEDLTGKSALGFVHPDDLPELLQEFAKIEQLKQVKMSPYRFRNKAGEFRWIESHATDLRHDPAVNGVLVNSRDITERMEELDRLRLMDQIIKNSKDAVYVIEASGKSFFEGEIIFANEAALTISGMTKEEVLGNNIVSFRSSLKNPEECDIHAAAFDPSGYNKIEIEKVSKSGEPYWVTMETFPMRNHQGKISHYIIIQRDITAKKHEENRKNLLHKVRNIFSQSIGINEGIREVLKAINEFIQISLSEAWIVSKDNSQICKVASIENDSKGVEFSKRTKQIDRFAKGDGLPGLTWMTGKLENMEDHTTNPNCLRLEEAYVTGLNQGYSVPMLSQGVVFGVLTFLSEKGPQSNLHYFEETLLELGNKLGMELEKKRMMEELNNFFDLSGDMMCILHQDKLYKVNQAFACILGYEISEIKGKSIFDFIHPDDIDLSQDSLRERLKGTNVSIFENRYLTKHKGYRWISWSTASDLDELVLYAVGKDVTENKLWQNNLLTLNKRLNQAQAIGKVGYWHYDFASKEMEWTDEVYKIYGKEIGYYEPSFQKSLESVHPEDKHILLVKNEHEPAKDYYDYHFRLVMDDGTTKYVNQKINIIKDGLGNITAWEGVIQDVTEIKRWQMALSVSNEKYKLAMQATNEMLWDWQIDEDEVTRGSTYLTLFGKRFKRSKPQDWLDIIHPEDRDKVKESIESALKDRFQLQWKAEYRIQKQDGQMAYMVDRGSILRDTDGVAERIIGAALDVSKSRKMISKIKRQNQQLREIAWTQSHVVRAPLARLKGLINLLESESPKDAFETFKEMLPHIKSSTDELDEVIGKVVRSTEDLDQKNL</sequence>
<dbReference type="PANTHER" id="PTHR43304">
    <property type="entry name" value="PHYTOCHROME-LIKE PROTEIN CPH1"/>
    <property type="match status" value="1"/>
</dbReference>
<comment type="catalytic activity">
    <reaction evidence="1">
        <text>ATP + protein L-histidine = ADP + protein N-phospho-L-histidine.</text>
        <dbReference type="EC" id="2.7.13.3"/>
    </reaction>
</comment>
<dbReference type="CDD" id="cd00130">
    <property type="entry name" value="PAS"/>
    <property type="match status" value="6"/>
</dbReference>
<dbReference type="SMART" id="SM00065">
    <property type="entry name" value="GAF"/>
    <property type="match status" value="2"/>
</dbReference>
<dbReference type="SUPFAM" id="SSF55781">
    <property type="entry name" value="GAF domain-like"/>
    <property type="match status" value="2"/>
</dbReference>
<organism evidence="8 9">
    <name type="scientific">Litoribacter ruber</name>
    <dbReference type="NCBI Taxonomy" id="702568"/>
    <lineage>
        <taxon>Bacteria</taxon>
        <taxon>Pseudomonadati</taxon>
        <taxon>Bacteroidota</taxon>
        <taxon>Cytophagia</taxon>
        <taxon>Cytophagales</taxon>
        <taxon>Cyclobacteriaceae</taxon>
        <taxon>Litoribacter</taxon>
    </lineage>
</organism>
<dbReference type="EC" id="2.7.13.3" evidence="2"/>
<feature type="domain" description="PAS" evidence="6">
    <location>
        <begin position="575"/>
        <end position="645"/>
    </location>
</feature>
<reference evidence="8 9" key="1">
    <citation type="submission" date="2021-05" db="EMBL/GenBank/DDBJ databases">
        <authorList>
            <person name="Zhang Z.D."/>
            <person name="Osman G."/>
        </authorList>
    </citation>
    <scope>NUCLEOTIDE SEQUENCE [LARGE SCALE GENOMIC DNA]</scope>
    <source>
        <strain evidence="8 9">KCTC 32217</strain>
    </source>
</reference>
<dbReference type="Proteomes" id="UP001319104">
    <property type="component" value="Unassembled WGS sequence"/>
</dbReference>
<evidence type="ECO:0000256" key="3">
    <source>
        <dbReference type="ARBA" id="ARBA00022553"/>
    </source>
</evidence>
<proteinExistence type="predicted"/>
<evidence type="ECO:0000259" key="6">
    <source>
        <dbReference type="PROSITE" id="PS50112"/>
    </source>
</evidence>
<protein>
    <recommendedName>
        <fullName evidence="2">histidine kinase</fullName>
        <ecNumber evidence="2">2.7.13.3</ecNumber>
    </recommendedName>
</protein>
<dbReference type="InterPro" id="IPR036097">
    <property type="entry name" value="HisK_dim/P_sf"/>
</dbReference>
<name>A0AAP2CGV3_9BACT</name>
<evidence type="ECO:0000256" key="2">
    <source>
        <dbReference type="ARBA" id="ARBA00012438"/>
    </source>
</evidence>
<feature type="domain" description="PAC" evidence="7">
    <location>
        <begin position="522"/>
        <end position="574"/>
    </location>
</feature>
<dbReference type="SUPFAM" id="SSF55785">
    <property type="entry name" value="PYP-like sensor domain (PAS domain)"/>
    <property type="match status" value="7"/>
</dbReference>
<keyword evidence="5" id="KW-0418">Kinase</keyword>